<feature type="domain" description="Reverse transcriptase" evidence="1">
    <location>
        <begin position="3"/>
        <end position="100"/>
    </location>
</feature>
<dbReference type="EMBL" id="PGOL01002838">
    <property type="protein sequence ID" value="PKI44727.1"/>
    <property type="molecule type" value="Genomic_DNA"/>
</dbReference>
<protein>
    <recommendedName>
        <fullName evidence="1">Reverse transcriptase domain-containing protein</fullName>
    </recommendedName>
</protein>
<dbReference type="PANTHER" id="PTHR19446">
    <property type="entry name" value="REVERSE TRANSCRIPTASES"/>
    <property type="match status" value="1"/>
</dbReference>
<evidence type="ECO:0000313" key="3">
    <source>
        <dbReference type="Proteomes" id="UP000233551"/>
    </source>
</evidence>
<reference evidence="2 3" key="1">
    <citation type="submission" date="2017-11" db="EMBL/GenBank/DDBJ databases">
        <title>De-novo sequencing of pomegranate (Punica granatum L.) genome.</title>
        <authorList>
            <person name="Akparov Z."/>
            <person name="Amiraslanov A."/>
            <person name="Hajiyeva S."/>
            <person name="Abbasov M."/>
            <person name="Kaur K."/>
            <person name="Hamwieh A."/>
            <person name="Solovyev V."/>
            <person name="Salamov A."/>
            <person name="Braich B."/>
            <person name="Kosarev P."/>
            <person name="Mahmoud A."/>
            <person name="Hajiyev E."/>
            <person name="Babayeva S."/>
            <person name="Izzatullayeva V."/>
            <person name="Mammadov A."/>
            <person name="Mammadov A."/>
            <person name="Sharifova S."/>
            <person name="Ojaghi J."/>
            <person name="Eynullazada K."/>
            <person name="Bayramov B."/>
            <person name="Abdulazimova A."/>
            <person name="Shahmuradov I."/>
        </authorList>
    </citation>
    <scope>NUCLEOTIDE SEQUENCE [LARGE SCALE GENOMIC DNA]</scope>
    <source>
        <strain evidence="3">cv. AG2017</strain>
        <tissue evidence="2">Leaf</tissue>
    </source>
</reference>
<organism evidence="2 3">
    <name type="scientific">Punica granatum</name>
    <name type="common">Pomegranate</name>
    <dbReference type="NCBI Taxonomy" id="22663"/>
    <lineage>
        <taxon>Eukaryota</taxon>
        <taxon>Viridiplantae</taxon>
        <taxon>Streptophyta</taxon>
        <taxon>Embryophyta</taxon>
        <taxon>Tracheophyta</taxon>
        <taxon>Spermatophyta</taxon>
        <taxon>Magnoliopsida</taxon>
        <taxon>eudicotyledons</taxon>
        <taxon>Gunneridae</taxon>
        <taxon>Pentapetalae</taxon>
        <taxon>rosids</taxon>
        <taxon>malvids</taxon>
        <taxon>Myrtales</taxon>
        <taxon>Lythraceae</taxon>
        <taxon>Punica</taxon>
    </lineage>
</organism>
<dbReference type="AlphaFoldDB" id="A0A2I0IL51"/>
<sequence length="111" mass="12767">MQLSYKLVTKTIANRLQWYMSELVSPNQVSFVPERQIHDNIVVAQELVHTMHRMQGGKKFMTIKVDLEKAYNRLRWDFIDDTLVAVGVPSQLKAIIMDCISTRRSPMGDGS</sequence>
<name>A0A2I0IL51_PUNGR</name>
<proteinExistence type="predicted"/>
<comment type="caution">
    <text evidence="2">The sequence shown here is derived from an EMBL/GenBank/DDBJ whole genome shotgun (WGS) entry which is preliminary data.</text>
</comment>
<keyword evidence="3" id="KW-1185">Reference proteome</keyword>
<gene>
    <name evidence="2" type="ORF">CRG98_034904</name>
</gene>
<evidence type="ECO:0000313" key="2">
    <source>
        <dbReference type="EMBL" id="PKI44727.1"/>
    </source>
</evidence>
<dbReference type="InterPro" id="IPR000477">
    <property type="entry name" value="RT_dom"/>
</dbReference>
<dbReference type="STRING" id="22663.A0A2I0IL51"/>
<evidence type="ECO:0000259" key="1">
    <source>
        <dbReference type="Pfam" id="PF00078"/>
    </source>
</evidence>
<dbReference type="Proteomes" id="UP000233551">
    <property type="component" value="Unassembled WGS sequence"/>
</dbReference>
<dbReference type="Pfam" id="PF00078">
    <property type="entry name" value="RVT_1"/>
    <property type="match status" value="1"/>
</dbReference>
<accession>A0A2I0IL51</accession>